<keyword evidence="1" id="KW-1133">Transmembrane helix</keyword>
<protein>
    <submittedName>
        <fullName evidence="3">Uncharacterized protein DUF1707</fullName>
    </submittedName>
</protein>
<feature type="transmembrane region" description="Helical" evidence="1">
    <location>
        <begin position="164"/>
        <end position="184"/>
    </location>
</feature>
<evidence type="ECO:0000259" key="2">
    <source>
        <dbReference type="Pfam" id="PF08044"/>
    </source>
</evidence>
<evidence type="ECO:0000313" key="3">
    <source>
        <dbReference type="EMBL" id="TQJ18521.1"/>
    </source>
</evidence>
<proteinExistence type="predicted"/>
<keyword evidence="4" id="KW-1185">Reference proteome</keyword>
<reference evidence="3 4" key="1">
    <citation type="submission" date="2019-06" db="EMBL/GenBank/DDBJ databases">
        <title>Sequencing the genomes of 1000 actinobacteria strains.</title>
        <authorList>
            <person name="Klenk H.-P."/>
        </authorList>
    </citation>
    <scope>NUCLEOTIDE SEQUENCE [LARGE SCALE GENOMIC DNA]</scope>
    <source>
        <strain evidence="3 4">DSM 17305</strain>
    </source>
</reference>
<feature type="domain" description="DUF1707" evidence="2">
    <location>
        <begin position="68"/>
        <end position="120"/>
    </location>
</feature>
<dbReference type="EMBL" id="VFMM01000001">
    <property type="protein sequence ID" value="TQJ18521.1"/>
    <property type="molecule type" value="Genomic_DNA"/>
</dbReference>
<accession>A0A542ET63</accession>
<dbReference type="InterPro" id="IPR012551">
    <property type="entry name" value="DUF1707_SHOCT-like"/>
</dbReference>
<keyword evidence="1" id="KW-0812">Transmembrane</keyword>
<keyword evidence="1" id="KW-0472">Membrane</keyword>
<evidence type="ECO:0000256" key="1">
    <source>
        <dbReference type="SAM" id="Phobius"/>
    </source>
</evidence>
<feature type="transmembrane region" description="Helical" evidence="1">
    <location>
        <begin position="137"/>
        <end position="158"/>
    </location>
</feature>
<name>A0A542ET63_9ACTN</name>
<dbReference type="Proteomes" id="UP000316298">
    <property type="component" value="Unassembled WGS sequence"/>
</dbReference>
<dbReference type="Pfam" id="PF08044">
    <property type="entry name" value="DUF1707"/>
    <property type="match status" value="1"/>
</dbReference>
<comment type="caution">
    <text evidence="3">The sequence shown here is derived from an EMBL/GenBank/DDBJ whole genome shotgun (WGS) entry which is preliminary data.</text>
</comment>
<gene>
    <name evidence="3" type="ORF">FB475_2667</name>
</gene>
<evidence type="ECO:0000313" key="4">
    <source>
        <dbReference type="Proteomes" id="UP000316298"/>
    </source>
</evidence>
<sequence length="197" mass="22230">MISVSPTKHLDATSDDVFQGVWHTRRDEGEVRRMAERRPVKPADLIGLATAAGQEAREVATRRRMVNIRLTDSERHVCTDELAEQFAIGRLDEDELHRRVDLLNDAVTHGDLIPVFAGLPTPSLYKPAPRKPGKWRWAAFVGAVWMALPFALAGLLFLVFGREFAAAIFGLPALAWVFFAYRWASRPQREDRRKSGP</sequence>
<organism evidence="3 4">
    <name type="scientific">Kribbella jejuensis</name>
    <dbReference type="NCBI Taxonomy" id="236068"/>
    <lineage>
        <taxon>Bacteria</taxon>
        <taxon>Bacillati</taxon>
        <taxon>Actinomycetota</taxon>
        <taxon>Actinomycetes</taxon>
        <taxon>Propionibacteriales</taxon>
        <taxon>Kribbellaceae</taxon>
        <taxon>Kribbella</taxon>
    </lineage>
</organism>
<dbReference type="AlphaFoldDB" id="A0A542ET63"/>